<dbReference type="InterPro" id="IPR012255">
    <property type="entry name" value="ETF_b"/>
</dbReference>
<dbReference type="SUPFAM" id="SSF52402">
    <property type="entry name" value="Adenine nucleotide alpha hydrolases-like"/>
    <property type="match status" value="1"/>
</dbReference>
<accession>A0ABX4MFI3</accession>
<comment type="caution">
    <text evidence="5">The sequence shown here is derived from an EMBL/GenBank/DDBJ whole genome shotgun (WGS) entry which is preliminary data.</text>
</comment>
<keyword evidence="6" id="KW-1185">Reference proteome</keyword>
<evidence type="ECO:0000256" key="2">
    <source>
        <dbReference type="ARBA" id="ARBA00022448"/>
    </source>
</evidence>
<evidence type="ECO:0000256" key="3">
    <source>
        <dbReference type="ARBA" id="ARBA00022982"/>
    </source>
</evidence>
<keyword evidence="3" id="KW-0249">Electron transport</keyword>
<dbReference type="SMART" id="SM00893">
    <property type="entry name" value="ETF"/>
    <property type="match status" value="1"/>
</dbReference>
<proteinExistence type="inferred from homology"/>
<evidence type="ECO:0000313" key="6">
    <source>
        <dbReference type="Proteomes" id="UP000228684"/>
    </source>
</evidence>
<keyword evidence="2" id="KW-0813">Transport</keyword>
<dbReference type="PANTHER" id="PTHR21294:SF8">
    <property type="entry name" value="ELECTRON TRANSFER FLAVOPROTEIN SUBUNIT BETA"/>
    <property type="match status" value="1"/>
</dbReference>
<dbReference type="InterPro" id="IPR014729">
    <property type="entry name" value="Rossmann-like_a/b/a_fold"/>
</dbReference>
<sequence>MKVGITVKVIYDPEVKPMVDNGILNYKTTKRVIDPIDEANIAAVVKFKETFPSIGITVICLSKESDSNLLMHTLSMGVDEVVFVKINNYDESIVDGLTKAKVLKRLVVAEKYDLILTGKSSSDNNSGYVGSALTTFLGWNQLYNVYELVDNKADQLTARCKLRNRIMTFVVKLPCVLICEFNKPEMSVSTLGMIKTMDKKLDVRPVNKLDLTWCSSISVVNYIVPNKVRKVKVIDNVDTLMTTLFS</sequence>
<gene>
    <name evidence="5" type="primary">etfB</name>
    <name evidence="5" type="ORF">magneo_164</name>
</gene>
<reference evidence="5" key="1">
    <citation type="submission" date="2017-09" db="EMBL/GenBank/DDBJ databases">
        <authorList>
            <person name="Campbell M.A."/>
            <person name="Lukasik P."/>
            <person name="Simon C."/>
            <person name="McCutcheon J.P."/>
        </authorList>
    </citation>
    <scope>NUCLEOTIDE SEQUENCE [LARGE SCALE GENOMIC DNA]</scope>
    <source>
        <strain evidence="5">MAGNEO</strain>
    </source>
</reference>
<protein>
    <submittedName>
        <fullName evidence="5">Electron transfer flavoprotein small subunit</fullName>
    </submittedName>
</protein>
<organism evidence="5 6">
    <name type="scientific">Candidatus Hodgkinia cicadicola</name>
    <dbReference type="NCBI Taxonomy" id="573658"/>
    <lineage>
        <taxon>Bacteria</taxon>
        <taxon>Pseudomonadati</taxon>
        <taxon>Pseudomonadota</taxon>
        <taxon>Alphaproteobacteria</taxon>
        <taxon>Hyphomicrobiales</taxon>
        <taxon>Candidatus Hodgkinia</taxon>
    </lineage>
</organism>
<name>A0ABX4MFI3_9HYPH</name>
<evidence type="ECO:0000259" key="4">
    <source>
        <dbReference type="SMART" id="SM00893"/>
    </source>
</evidence>
<dbReference type="Gene3D" id="3.40.50.620">
    <property type="entry name" value="HUPs"/>
    <property type="match status" value="1"/>
</dbReference>
<dbReference type="EMBL" id="NXGM01000030">
    <property type="protein sequence ID" value="PIM95443.1"/>
    <property type="molecule type" value="Genomic_DNA"/>
</dbReference>
<dbReference type="Pfam" id="PF01012">
    <property type="entry name" value="ETF"/>
    <property type="match status" value="1"/>
</dbReference>
<dbReference type="InterPro" id="IPR014730">
    <property type="entry name" value="ETF_a/b_N"/>
</dbReference>
<evidence type="ECO:0000313" key="5">
    <source>
        <dbReference type="EMBL" id="PIM95443.1"/>
    </source>
</evidence>
<dbReference type="Proteomes" id="UP000228684">
    <property type="component" value="Unassembled WGS sequence"/>
</dbReference>
<feature type="domain" description="Electron transfer flavoprotein alpha/beta-subunit N-terminal" evidence="4">
    <location>
        <begin position="23"/>
        <end position="205"/>
    </location>
</feature>
<comment type="similarity">
    <text evidence="1">Belongs to the ETF beta-subunit/FixA family.</text>
</comment>
<evidence type="ECO:0000256" key="1">
    <source>
        <dbReference type="ARBA" id="ARBA00007557"/>
    </source>
</evidence>
<dbReference type="PANTHER" id="PTHR21294">
    <property type="entry name" value="ELECTRON TRANSFER FLAVOPROTEIN BETA-SUBUNIT"/>
    <property type="match status" value="1"/>
</dbReference>